<feature type="transmembrane region" description="Helical" evidence="8">
    <location>
        <begin position="390"/>
        <end position="409"/>
    </location>
</feature>
<keyword evidence="6 8" id="KW-1133">Transmembrane helix</keyword>
<feature type="transmembrane region" description="Helical" evidence="8">
    <location>
        <begin position="202"/>
        <end position="217"/>
    </location>
</feature>
<feature type="transmembrane region" description="Helical" evidence="8">
    <location>
        <begin position="229"/>
        <end position="246"/>
    </location>
</feature>
<dbReference type="PANTHER" id="PTHR33908:SF11">
    <property type="entry name" value="MEMBRANE PROTEIN"/>
    <property type="match status" value="1"/>
</dbReference>
<proteinExistence type="predicted"/>
<dbReference type="InterPro" id="IPR050297">
    <property type="entry name" value="LipidA_mod_glycosyltrf_83"/>
</dbReference>
<dbReference type="Proteomes" id="UP000179270">
    <property type="component" value="Unassembled WGS sequence"/>
</dbReference>
<feature type="transmembrane region" description="Helical" evidence="8">
    <location>
        <begin position="131"/>
        <end position="151"/>
    </location>
</feature>
<keyword evidence="4" id="KW-0808">Transferase</keyword>
<reference evidence="9 10" key="1">
    <citation type="journal article" date="2016" name="Nat. Commun.">
        <title>Thousands of microbial genomes shed light on interconnected biogeochemical processes in an aquifer system.</title>
        <authorList>
            <person name="Anantharaman K."/>
            <person name="Brown C.T."/>
            <person name="Hug L.A."/>
            <person name="Sharon I."/>
            <person name="Castelle C.J."/>
            <person name="Probst A.J."/>
            <person name="Thomas B.C."/>
            <person name="Singh A."/>
            <person name="Wilkins M.J."/>
            <person name="Karaoz U."/>
            <person name="Brodie E.L."/>
            <person name="Williams K.H."/>
            <person name="Hubbard S.S."/>
            <person name="Banfield J.F."/>
        </authorList>
    </citation>
    <scope>NUCLEOTIDE SEQUENCE [LARGE SCALE GENOMIC DNA]</scope>
</reference>
<dbReference type="GO" id="GO:0009103">
    <property type="term" value="P:lipopolysaccharide biosynthetic process"/>
    <property type="evidence" value="ECO:0007669"/>
    <property type="project" value="UniProtKB-ARBA"/>
</dbReference>
<evidence type="ECO:0000256" key="8">
    <source>
        <dbReference type="SAM" id="Phobius"/>
    </source>
</evidence>
<comment type="subcellular location">
    <subcellularLocation>
        <location evidence="1">Cell membrane</location>
        <topology evidence="1">Multi-pass membrane protein</topology>
    </subcellularLocation>
</comment>
<feature type="transmembrane region" description="Helical" evidence="8">
    <location>
        <begin position="157"/>
        <end position="175"/>
    </location>
</feature>
<comment type="caution">
    <text evidence="9">The sequence shown here is derived from an EMBL/GenBank/DDBJ whole genome shotgun (WGS) entry which is preliminary data.</text>
</comment>
<protein>
    <recommendedName>
        <fullName evidence="11">Glycosyltransferase RgtA/B/C/D-like domain-containing protein</fullName>
    </recommendedName>
</protein>
<dbReference type="GO" id="GO:0005886">
    <property type="term" value="C:plasma membrane"/>
    <property type="evidence" value="ECO:0007669"/>
    <property type="project" value="UniProtKB-SubCell"/>
</dbReference>
<sequence length="529" mass="60573">MNLSFTVSRKKIHEFVKSIDKLRLLRLTIAITIILALISTAIAFSQDLIVAYGDAESHLNIAKRVVHSITPGMAQLGGIWLPVPHLLMVPFVFFDPFWRTGLAGSIVSGAMFIISAIFLFKLTLLLTKNKYAAFIASLVFVLNPNILYLQSTPMTELTLVAFFLMSSYFFINYILNENDIQSLLLAAFFGFCAVLTRYDGWFLVLFEALTIILLYLRKRHDWEKTEGKLLLFSTLAFFGVAIWMMWDFLILGDPFYFTNSQFSAATQQQNWLKRGELPAYHNLPLAFAYYMVTAMSNGGVIIFLAAVAGFILYLSEKKGLHRFFIAFILLVPFIFNVFTLFVGQSVIFIPHLTPVGFEWRLFNVRYGVLMIPVIALFFGYAFFKAKNAGAKILLIALFLMQFGLYFVGYSKIISLSDGIEGLSHAKRPDAENFIRKNYDKGLVLIDDYARTLSIIRSGVPMQNIIYIGNKPYWEVSLVAPERYASWIIMQKDDDVWNAIYDKKDVQGRLFKYFKKVYTSPQILIFRRIK</sequence>
<evidence type="ECO:0000256" key="2">
    <source>
        <dbReference type="ARBA" id="ARBA00022475"/>
    </source>
</evidence>
<feature type="transmembrane region" description="Helical" evidence="8">
    <location>
        <begin position="287"/>
        <end position="314"/>
    </location>
</feature>
<dbReference type="STRING" id="1802055.A3A74_03215"/>
<keyword evidence="3" id="KW-0328">Glycosyltransferase</keyword>
<evidence type="ECO:0000313" key="9">
    <source>
        <dbReference type="EMBL" id="OGK42908.1"/>
    </source>
</evidence>
<dbReference type="GO" id="GO:0016763">
    <property type="term" value="F:pentosyltransferase activity"/>
    <property type="evidence" value="ECO:0007669"/>
    <property type="project" value="TreeGrafter"/>
</dbReference>
<evidence type="ECO:0000256" key="7">
    <source>
        <dbReference type="ARBA" id="ARBA00023136"/>
    </source>
</evidence>
<evidence type="ECO:0000256" key="3">
    <source>
        <dbReference type="ARBA" id="ARBA00022676"/>
    </source>
</evidence>
<evidence type="ECO:0000256" key="6">
    <source>
        <dbReference type="ARBA" id="ARBA00022989"/>
    </source>
</evidence>
<evidence type="ECO:0000256" key="1">
    <source>
        <dbReference type="ARBA" id="ARBA00004651"/>
    </source>
</evidence>
<keyword evidence="2" id="KW-1003">Cell membrane</keyword>
<evidence type="ECO:0008006" key="11">
    <source>
        <dbReference type="Google" id="ProtNLM"/>
    </source>
</evidence>
<gene>
    <name evidence="9" type="ORF">A3A74_03215</name>
</gene>
<accession>A0A1F7IHT0</accession>
<dbReference type="AlphaFoldDB" id="A0A1F7IHT0"/>
<feature type="transmembrane region" description="Helical" evidence="8">
    <location>
        <begin position="364"/>
        <end position="383"/>
    </location>
</feature>
<keyword evidence="7 8" id="KW-0472">Membrane</keyword>
<dbReference type="EMBL" id="MGAF01000003">
    <property type="protein sequence ID" value="OGK42908.1"/>
    <property type="molecule type" value="Genomic_DNA"/>
</dbReference>
<name>A0A1F7IHT0_9BACT</name>
<feature type="transmembrane region" description="Helical" evidence="8">
    <location>
        <begin position="97"/>
        <end position="119"/>
    </location>
</feature>
<feature type="transmembrane region" description="Helical" evidence="8">
    <location>
        <begin position="326"/>
        <end position="352"/>
    </location>
</feature>
<keyword evidence="5 8" id="KW-0812">Transmembrane</keyword>
<dbReference type="PANTHER" id="PTHR33908">
    <property type="entry name" value="MANNOSYLTRANSFERASE YKCB-RELATED"/>
    <property type="match status" value="1"/>
</dbReference>
<evidence type="ECO:0000313" key="10">
    <source>
        <dbReference type="Proteomes" id="UP000179270"/>
    </source>
</evidence>
<evidence type="ECO:0000256" key="5">
    <source>
        <dbReference type="ARBA" id="ARBA00022692"/>
    </source>
</evidence>
<feature type="transmembrane region" description="Helical" evidence="8">
    <location>
        <begin position="24"/>
        <end position="44"/>
    </location>
</feature>
<evidence type="ECO:0000256" key="4">
    <source>
        <dbReference type="ARBA" id="ARBA00022679"/>
    </source>
</evidence>
<organism evidence="9 10">
    <name type="scientific">Candidatus Roizmanbacteria bacterium RIFCSPLOWO2_01_FULL_35_13</name>
    <dbReference type="NCBI Taxonomy" id="1802055"/>
    <lineage>
        <taxon>Bacteria</taxon>
        <taxon>Candidatus Roizmaniibacteriota</taxon>
    </lineage>
</organism>